<sequence>MKSNNLLKSTCVCCAILLFVAVFYWPIEYYTFLRTIVFIGALLVMVSLRQKQFPWILAFVIIAILFNPIFPIYLYIKAYWIPIDIISGILFLLVAFLKQPQKKSEKKVKKADKTYSRDKIY</sequence>
<gene>
    <name evidence="3" type="ORF">GCM10011444_12850</name>
</gene>
<evidence type="ECO:0000256" key="1">
    <source>
        <dbReference type="SAM" id="MobiDB-lite"/>
    </source>
</evidence>
<evidence type="ECO:0000313" key="4">
    <source>
        <dbReference type="Proteomes" id="UP000624701"/>
    </source>
</evidence>
<comment type="caution">
    <text evidence="3">The sequence shown here is derived from an EMBL/GenBank/DDBJ whole genome shotgun (WGS) entry which is preliminary data.</text>
</comment>
<protein>
    <submittedName>
        <fullName evidence="3">Uncharacterized protein</fullName>
    </submittedName>
</protein>
<dbReference type="Pfam" id="PF20619">
    <property type="entry name" value="DUF6804"/>
    <property type="match status" value="1"/>
</dbReference>
<accession>A0ABQ2BWZ8</accession>
<feature type="transmembrane region" description="Helical" evidence="2">
    <location>
        <begin position="31"/>
        <end position="48"/>
    </location>
</feature>
<dbReference type="RefSeq" id="WP_188373861.1">
    <property type="nucleotide sequence ID" value="NZ_BMDQ01000001.1"/>
</dbReference>
<dbReference type="InterPro" id="IPR046548">
    <property type="entry name" value="DUF6804"/>
</dbReference>
<feature type="compositionally biased region" description="Basic residues" evidence="1">
    <location>
        <begin position="101"/>
        <end position="110"/>
    </location>
</feature>
<dbReference type="EMBL" id="BMDQ01000001">
    <property type="protein sequence ID" value="GGI56976.1"/>
    <property type="molecule type" value="Genomic_DNA"/>
</dbReference>
<feature type="transmembrane region" description="Helical" evidence="2">
    <location>
        <begin position="79"/>
        <end position="97"/>
    </location>
</feature>
<feature type="compositionally biased region" description="Basic and acidic residues" evidence="1">
    <location>
        <begin position="111"/>
        <end position="121"/>
    </location>
</feature>
<keyword evidence="2" id="KW-1133">Transmembrane helix</keyword>
<dbReference type="Proteomes" id="UP000624701">
    <property type="component" value="Unassembled WGS sequence"/>
</dbReference>
<name>A0ABQ2BWZ8_9FLAO</name>
<feature type="region of interest" description="Disordered" evidence="1">
    <location>
        <begin position="101"/>
        <end position="121"/>
    </location>
</feature>
<evidence type="ECO:0000313" key="3">
    <source>
        <dbReference type="EMBL" id="GGI56976.1"/>
    </source>
</evidence>
<proteinExistence type="predicted"/>
<organism evidence="3 4">
    <name type="scientific">Winogradskyella haliclonae</name>
    <dbReference type="NCBI Taxonomy" id="2048558"/>
    <lineage>
        <taxon>Bacteria</taxon>
        <taxon>Pseudomonadati</taxon>
        <taxon>Bacteroidota</taxon>
        <taxon>Flavobacteriia</taxon>
        <taxon>Flavobacteriales</taxon>
        <taxon>Flavobacteriaceae</taxon>
        <taxon>Winogradskyella</taxon>
    </lineage>
</organism>
<keyword evidence="4" id="KW-1185">Reference proteome</keyword>
<reference evidence="4" key="1">
    <citation type="journal article" date="2019" name="Int. J. Syst. Evol. Microbiol.">
        <title>The Global Catalogue of Microorganisms (GCM) 10K type strain sequencing project: providing services to taxonomists for standard genome sequencing and annotation.</title>
        <authorList>
            <consortium name="The Broad Institute Genomics Platform"/>
            <consortium name="The Broad Institute Genome Sequencing Center for Infectious Disease"/>
            <person name="Wu L."/>
            <person name="Ma J."/>
        </authorList>
    </citation>
    <scope>NUCLEOTIDE SEQUENCE [LARGE SCALE GENOMIC DNA]</scope>
    <source>
        <strain evidence="4">CCM 8681</strain>
    </source>
</reference>
<keyword evidence="2" id="KW-0812">Transmembrane</keyword>
<keyword evidence="2" id="KW-0472">Membrane</keyword>
<feature type="transmembrane region" description="Helical" evidence="2">
    <location>
        <begin position="7"/>
        <end position="25"/>
    </location>
</feature>
<feature type="transmembrane region" description="Helical" evidence="2">
    <location>
        <begin position="55"/>
        <end position="73"/>
    </location>
</feature>
<evidence type="ECO:0000256" key="2">
    <source>
        <dbReference type="SAM" id="Phobius"/>
    </source>
</evidence>